<proteinExistence type="predicted"/>
<reference evidence="3" key="1">
    <citation type="submission" date="2021-01" db="EMBL/GenBank/DDBJ databases">
        <authorList>
            <person name="Corre E."/>
            <person name="Pelletier E."/>
            <person name="Niang G."/>
            <person name="Scheremetjew M."/>
            <person name="Finn R."/>
            <person name="Kale V."/>
            <person name="Holt S."/>
            <person name="Cochrane G."/>
            <person name="Meng A."/>
            <person name="Brown T."/>
            <person name="Cohen L."/>
        </authorList>
    </citation>
    <scope>NUCLEOTIDE SEQUENCE</scope>
    <source>
        <strain evidence="3">CCCM811</strain>
    </source>
</reference>
<gene>
    <name evidence="3" type="ORF">LGLO00237_LOCUS28790</name>
</gene>
<feature type="coiled-coil region" evidence="1">
    <location>
        <begin position="36"/>
        <end position="63"/>
    </location>
</feature>
<evidence type="ECO:0000313" key="3">
    <source>
        <dbReference type="EMBL" id="CAE0677011.1"/>
    </source>
</evidence>
<dbReference type="AlphaFoldDB" id="A0A7S3ZA64"/>
<organism evidence="3">
    <name type="scientific">Lotharella globosa</name>
    <dbReference type="NCBI Taxonomy" id="91324"/>
    <lineage>
        <taxon>Eukaryota</taxon>
        <taxon>Sar</taxon>
        <taxon>Rhizaria</taxon>
        <taxon>Cercozoa</taxon>
        <taxon>Chlorarachniophyceae</taxon>
        <taxon>Lotharella</taxon>
    </lineage>
</organism>
<protein>
    <submittedName>
        <fullName evidence="3">Uncharacterized protein</fullName>
    </submittedName>
</protein>
<name>A0A7S3ZA64_9EUKA</name>
<evidence type="ECO:0000256" key="1">
    <source>
        <dbReference type="SAM" id="Coils"/>
    </source>
</evidence>
<evidence type="ECO:0000256" key="2">
    <source>
        <dbReference type="SAM" id="MobiDB-lite"/>
    </source>
</evidence>
<feature type="region of interest" description="Disordered" evidence="2">
    <location>
        <begin position="82"/>
        <end position="103"/>
    </location>
</feature>
<dbReference type="EMBL" id="HBIV01040656">
    <property type="protein sequence ID" value="CAE0677011.1"/>
    <property type="molecule type" value="Transcribed_RNA"/>
</dbReference>
<sequence length="121" mass="12923">MGASPCLPERCAGACPAGTSVGVIPCQPSPETQPKHEALDTALDAAEEQLRAAEGRIEQKNLSSAEMARMATELARVASLLKDAHQRRRPRSPHRAAALSKPLTLNYAGTSVVRRSKPREA</sequence>
<accession>A0A7S3ZA64</accession>
<keyword evidence="1" id="KW-0175">Coiled coil</keyword>
<feature type="compositionally biased region" description="Basic residues" evidence="2">
    <location>
        <begin position="85"/>
        <end position="94"/>
    </location>
</feature>